<dbReference type="PANTHER" id="PTHR21708:SF26">
    <property type="entry name" value="2-DEHYDROPANTOATE 2-REDUCTASE"/>
    <property type="match status" value="1"/>
</dbReference>
<dbReference type="InterPro" id="IPR003710">
    <property type="entry name" value="ApbA"/>
</dbReference>
<accession>A0ABU2JHA1</accession>
<dbReference type="Gene3D" id="3.40.50.720">
    <property type="entry name" value="NAD(P)-binding Rossmann-like Domain"/>
    <property type="match status" value="1"/>
</dbReference>
<feature type="domain" description="Ketopantoate reductase N-terminal" evidence="5">
    <location>
        <begin position="13"/>
        <end position="162"/>
    </location>
</feature>
<dbReference type="InterPro" id="IPR013332">
    <property type="entry name" value="KPR_N"/>
</dbReference>
<dbReference type="InterPro" id="IPR013752">
    <property type="entry name" value="KPA_reductase"/>
</dbReference>
<evidence type="ECO:0000256" key="4">
    <source>
        <dbReference type="RuleBase" id="RU362068"/>
    </source>
</evidence>
<dbReference type="NCBIfam" id="NF005091">
    <property type="entry name" value="PRK06522.2-2"/>
    <property type="match status" value="1"/>
</dbReference>
<gene>
    <name evidence="7" type="ORF">RM423_23710</name>
</gene>
<name>A0ABU2JHA1_9ACTN</name>
<dbReference type="GO" id="GO:0008677">
    <property type="term" value="F:2-dehydropantoate 2-reductase activity"/>
    <property type="evidence" value="ECO:0007669"/>
    <property type="project" value="UniProtKB-EC"/>
</dbReference>
<comment type="pathway">
    <text evidence="4">Cofactor biosynthesis; (R)-pantothenate biosynthesis; (R)-pantoate from 3-methyl-2-oxobutanoate: step 2/2.</text>
</comment>
<keyword evidence="4" id="KW-0566">Pantothenate biosynthesis</keyword>
<keyword evidence="3 4" id="KW-0560">Oxidoreductase</keyword>
<comment type="function">
    <text evidence="4">Catalyzes the NADPH-dependent reduction of ketopantoate into pantoic acid.</text>
</comment>
<comment type="similarity">
    <text evidence="1 4">Belongs to the ketopantoate reductase family.</text>
</comment>
<feature type="domain" description="Ketopantoate reductase C-terminal" evidence="6">
    <location>
        <begin position="188"/>
        <end position="311"/>
    </location>
</feature>
<evidence type="ECO:0000259" key="6">
    <source>
        <dbReference type="Pfam" id="PF08546"/>
    </source>
</evidence>
<dbReference type="Pfam" id="PF08546">
    <property type="entry name" value="ApbA_C"/>
    <property type="match status" value="1"/>
</dbReference>
<evidence type="ECO:0000313" key="7">
    <source>
        <dbReference type="EMBL" id="MDT0264370.1"/>
    </source>
</evidence>
<keyword evidence="8" id="KW-1185">Reference proteome</keyword>
<sequence length="320" mass="33082">MTGHSVPPDGPSIAVVGVGGVGGYLGGRLAAAGHDLQLLARGENLAALRRHGLRVTSGDDTWSVPAVRATDDPREIGEVDMVLLCVKTLQLPSALDVLGPMIGAGTAVLTIQNGVEAPEQVASAIGRNHVLPGVVRVVAILAGPGEIEHSGGPAALGFAEWDGSVSARVLRLRESLRAAGVEALEPRDIWADLWSKFMTIVPVGSLGAATGGATIGELRSRPGIRRMLLAGSREIYETGVQLGIALPSDAVDAAVAVMERQPPDATTSLQRDILADRPSELEAWTGAAVRLAGRAGRAAPVHEMLYELLATRAARTAASV</sequence>
<dbReference type="NCBIfam" id="TIGR00745">
    <property type="entry name" value="apbA_panE"/>
    <property type="match status" value="1"/>
</dbReference>
<dbReference type="InterPro" id="IPR051402">
    <property type="entry name" value="KPR-Related"/>
</dbReference>
<dbReference type="InterPro" id="IPR008927">
    <property type="entry name" value="6-PGluconate_DH-like_C_sf"/>
</dbReference>
<dbReference type="Gene3D" id="1.10.1040.10">
    <property type="entry name" value="N-(1-d-carboxylethyl)-l-norvaline Dehydrogenase, domain 2"/>
    <property type="match status" value="1"/>
</dbReference>
<dbReference type="SUPFAM" id="SSF51735">
    <property type="entry name" value="NAD(P)-binding Rossmann-fold domains"/>
    <property type="match status" value="1"/>
</dbReference>
<evidence type="ECO:0000256" key="2">
    <source>
        <dbReference type="ARBA" id="ARBA00022857"/>
    </source>
</evidence>
<dbReference type="Pfam" id="PF02558">
    <property type="entry name" value="ApbA"/>
    <property type="match status" value="1"/>
</dbReference>
<evidence type="ECO:0000259" key="5">
    <source>
        <dbReference type="Pfam" id="PF02558"/>
    </source>
</evidence>
<dbReference type="EC" id="1.1.1.169" evidence="4"/>
<evidence type="ECO:0000256" key="3">
    <source>
        <dbReference type="ARBA" id="ARBA00023002"/>
    </source>
</evidence>
<comment type="caution">
    <text evidence="7">The sequence shown here is derived from an EMBL/GenBank/DDBJ whole genome shotgun (WGS) entry which is preliminary data.</text>
</comment>
<protein>
    <recommendedName>
        <fullName evidence="4">2-dehydropantoate 2-reductase</fullName>
        <ecNumber evidence="4">1.1.1.169</ecNumber>
    </recommendedName>
    <alternativeName>
        <fullName evidence="4">Ketopantoate reductase</fullName>
    </alternativeName>
</protein>
<dbReference type="InterPro" id="IPR013328">
    <property type="entry name" value="6PGD_dom2"/>
</dbReference>
<dbReference type="EMBL" id="JAVREH010000094">
    <property type="protein sequence ID" value="MDT0264370.1"/>
    <property type="molecule type" value="Genomic_DNA"/>
</dbReference>
<dbReference type="InterPro" id="IPR036291">
    <property type="entry name" value="NAD(P)-bd_dom_sf"/>
</dbReference>
<proteinExistence type="inferred from homology"/>
<evidence type="ECO:0000256" key="1">
    <source>
        <dbReference type="ARBA" id="ARBA00007870"/>
    </source>
</evidence>
<reference evidence="8" key="1">
    <citation type="submission" date="2023-07" db="EMBL/GenBank/DDBJ databases">
        <title>30 novel species of actinomycetes from the DSMZ collection.</title>
        <authorList>
            <person name="Nouioui I."/>
        </authorList>
    </citation>
    <scope>NUCLEOTIDE SEQUENCE [LARGE SCALE GENOMIC DNA]</scope>
    <source>
        <strain evidence="8">DSM 44399</strain>
    </source>
</reference>
<dbReference type="RefSeq" id="WP_311425507.1">
    <property type="nucleotide sequence ID" value="NZ_JAVREH010000094.1"/>
</dbReference>
<dbReference type="Proteomes" id="UP001183176">
    <property type="component" value="Unassembled WGS sequence"/>
</dbReference>
<comment type="catalytic activity">
    <reaction evidence="4">
        <text>(R)-pantoate + NADP(+) = 2-dehydropantoate + NADPH + H(+)</text>
        <dbReference type="Rhea" id="RHEA:16233"/>
        <dbReference type="ChEBI" id="CHEBI:11561"/>
        <dbReference type="ChEBI" id="CHEBI:15378"/>
        <dbReference type="ChEBI" id="CHEBI:15980"/>
        <dbReference type="ChEBI" id="CHEBI:57783"/>
        <dbReference type="ChEBI" id="CHEBI:58349"/>
        <dbReference type="EC" id="1.1.1.169"/>
    </reaction>
</comment>
<dbReference type="SUPFAM" id="SSF48179">
    <property type="entry name" value="6-phosphogluconate dehydrogenase C-terminal domain-like"/>
    <property type="match status" value="1"/>
</dbReference>
<organism evidence="7 8">
    <name type="scientific">Jatrophihabitans lederbergiae</name>
    <dbReference type="NCBI Taxonomy" id="3075547"/>
    <lineage>
        <taxon>Bacteria</taxon>
        <taxon>Bacillati</taxon>
        <taxon>Actinomycetota</taxon>
        <taxon>Actinomycetes</taxon>
        <taxon>Jatrophihabitantales</taxon>
        <taxon>Jatrophihabitantaceae</taxon>
        <taxon>Jatrophihabitans</taxon>
    </lineage>
</organism>
<dbReference type="PANTHER" id="PTHR21708">
    <property type="entry name" value="PROBABLE 2-DEHYDROPANTOATE 2-REDUCTASE"/>
    <property type="match status" value="1"/>
</dbReference>
<keyword evidence="2 4" id="KW-0521">NADP</keyword>
<evidence type="ECO:0000313" key="8">
    <source>
        <dbReference type="Proteomes" id="UP001183176"/>
    </source>
</evidence>